<dbReference type="RefSeq" id="WP_139213960.1">
    <property type="nucleotide sequence ID" value="NZ_FOQL01000003.1"/>
</dbReference>
<evidence type="ECO:0000259" key="1">
    <source>
        <dbReference type="Pfam" id="PF02026"/>
    </source>
</evidence>
<dbReference type="Pfam" id="PF02026">
    <property type="entry name" value="RyR"/>
    <property type="match status" value="1"/>
</dbReference>
<evidence type="ECO:0000313" key="2">
    <source>
        <dbReference type="EMBL" id="SFI69526.1"/>
    </source>
</evidence>
<dbReference type="STRING" id="425504.SAMN05216206_2764"/>
<feature type="domain" description="Ryanodine receptor Ryr" evidence="1">
    <location>
        <begin position="61"/>
        <end position="106"/>
    </location>
</feature>
<dbReference type="OrthoDB" id="227202at2"/>
<accession>A0A1I3KAI5</accession>
<dbReference type="EMBL" id="FOQL01000003">
    <property type="protein sequence ID" value="SFI69526.1"/>
    <property type="molecule type" value="Genomic_DNA"/>
</dbReference>
<dbReference type="AlphaFoldDB" id="A0A1I3KAI5"/>
<dbReference type="Gene3D" id="6.20.350.10">
    <property type="match status" value="1"/>
</dbReference>
<reference evidence="3" key="1">
    <citation type="submission" date="2016-10" db="EMBL/GenBank/DDBJ databases">
        <authorList>
            <person name="Varghese N."/>
            <person name="Submissions S."/>
        </authorList>
    </citation>
    <scope>NUCLEOTIDE SEQUENCE [LARGE SCALE GENOMIC DNA]</scope>
    <source>
        <strain evidence="3">LMG 24016</strain>
    </source>
</reference>
<name>A0A1I3KAI5_9PSED</name>
<protein>
    <submittedName>
        <fullName evidence="2">RyR domain-containing protein</fullName>
    </submittedName>
</protein>
<gene>
    <name evidence="2" type="ORF">SAMN05216206_2764</name>
</gene>
<proteinExistence type="predicted"/>
<evidence type="ECO:0000313" key="3">
    <source>
        <dbReference type="Proteomes" id="UP000243606"/>
    </source>
</evidence>
<keyword evidence="3" id="KW-1185">Reference proteome</keyword>
<sequence length="283" mass="31388">MSKLMSVALMAMVCHEANRAYCQSLGDDSQPAWADAPQWQKDSAEAGVKMHLANPDATPADSHASWLAGKEADGWTYGPVKDADAKTHPCFMPYDDLPAEQKAKDFIFRGVVHALAAVPITVEAEPEQRPSSAKVLIVDDVQAGYALVEYIGRRESWKDHLYQTGLTFERGQVRSVPHDIARKLLRHGDMFAVGKTAPRTTKATKAASTDDTDALLEEAGKRQEEQRTELSDLQDLRDRVMLMDKAALREFATNNYRQTFGSRDTVDVMRTKAIGFIDQYGAV</sequence>
<dbReference type="Proteomes" id="UP000243606">
    <property type="component" value="Unassembled WGS sequence"/>
</dbReference>
<dbReference type="InterPro" id="IPR003032">
    <property type="entry name" value="Ryanodine_rcpt"/>
</dbReference>
<organism evidence="2 3">
    <name type="scientific">Pseudomonas guineae</name>
    <dbReference type="NCBI Taxonomy" id="425504"/>
    <lineage>
        <taxon>Bacteria</taxon>
        <taxon>Pseudomonadati</taxon>
        <taxon>Pseudomonadota</taxon>
        <taxon>Gammaproteobacteria</taxon>
        <taxon>Pseudomonadales</taxon>
        <taxon>Pseudomonadaceae</taxon>
        <taxon>Pseudomonas</taxon>
    </lineage>
</organism>